<evidence type="ECO:0000259" key="1">
    <source>
        <dbReference type="Pfam" id="PF00557"/>
    </source>
</evidence>
<dbReference type="InterPro" id="IPR050659">
    <property type="entry name" value="Peptidase_M24B"/>
</dbReference>
<organism evidence="3 4">
    <name type="scientific">Entotheonella factor</name>
    <dbReference type="NCBI Taxonomy" id="1429438"/>
    <lineage>
        <taxon>Bacteria</taxon>
        <taxon>Pseudomonadati</taxon>
        <taxon>Nitrospinota/Tectimicrobiota group</taxon>
        <taxon>Candidatus Tectimicrobiota</taxon>
        <taxon>Candidatus Entotheonellia</taxon>
        <taxon>Candidatus Entotheonellales</taxon>
        <taxon>Candidatus Entotheonellaceae</taxon>
        <taxon>Candidatus Entotheonella</taxon>
    </lineage>
</organism>
<dbReference type="AlphaFoldDB" id="W4L8K7"/>
<sequence length="383" mass="41527">MFDQAEYDGRVQTARQRMRERGLDAMLLFAQESHYYLFGYDSSGYVFFQVVVLTTEDQPTTLLCRLPDVAQARDTSTIDDIRVWLNAEDANPAENLKAILQDRGLENAVIGMELDTYGLTAANDRLIMATLDGFCELVDASDVIRGMRLVKSASEMAYIKQAAALADAAVEAIFNAASPGVLESHLAGCAQAAILGGGGDPAPAGPLINSGSRAVYGRSVAGPRRLSKPDQVLIELAGTYRRYNCCIERTLLVGDPTPAQRDMHSVVAETMQAVLDAFVPGEPLGRVNEVHQDRLDRAGYATERFAACGYSLGATYRPSWMDVPPMIYSGNPLIMEPGMVFFPHVMLADQRARLAIGLGNTVVITETGAESLSQLSLDLLVKP</sequence>
<dbReference type="InterPro" id="IPR036005">
    <property type="entry name" value="Creatinase/aminopeptidase-like"/>
</dbReference>
<proteinExistence type="predicted"/>
<dbReference type="Gene3D" id="3.40.350.10">
    <property type="entry name" value="Creatinase/prolidase N-terminal domain"/>
    <property type="match status" value="1"/>
</dbReference>
<dbReference type="HOGENOM" id="CLU_017266_3_1_7"/>
<dbReference type="Gene3D" id="3.90.230.10">
    <property type="entry name" value="Creatinase/methionine aminopeptidase superfamily"/>
    <property type="match status" value="1"/>
</dbReference>
<dbReference type="SUPFAM" id="SSF55920">
    <property type="entry name" value="Creatinase/aminopeptidase"/>
    <property type="match status" value="1"/>
</dbReference>
<feature type="domain" description="Peptidase M24" evidence="1">
    <location>
        <begin position="158"/>
        <end position="366"/>
    </location>
</feature>
<dbReference type="InterPro" id="IPR000587">
    <property type="entry name" value="Creatinase_N"/>
</dbReference>
<dbReference type="PANTHER" id="PTHR46112">
    <property type="entry name" value="AMINOPEPTIDASE"/>
    <property type="match status" value="1"/>
</dbReference>
<dbReference type="Pfam" id="PF00557">
    <property type="entry name" value="Peptidase_M24"/>
    <property type="match status" value="1"/>
</dbReference>
<dbReference type="Pfam" id="PF01321">
    <property type="entry name" value="Creatinase_N"/>
    <property type="match status" value="1"/>
</dbReference>
<keyword evidence="4" id="KW-1185">Reference proteome</keyword>
<comment type="caution">
    <text evidence="3">The sequence shown here is derived from an EMBL/GenBank/DDBJ whole genome shotgun (WGS) entry which is preliminary data.</text>
</comment>
<gene>
    <name evidence="3" type="ORF">ETSY1_35345</name>
</gene>
<feature type="domain" description="Creatinase N-terminal" evidence="2">
    <location>
        <begin position="10"/>
        <end position="150"/>
    </location>
</feature>
<dbReference type="PANTHER" id="PTHR46112:SF2">
    <property type="entry name" value="XAA-PRO AMINOPEPTIDASE P-RELATED"/>
    <property type="match status" value="1"/>
</dbReference>
<evidence type="ECO:0000313" key="3">
    <source>
        <dbReference type="EMBL" id="ETW94337.1"/>
    </source>
</evidence>
<evidence type="ECO:0008006" key="5">
    <source>
        <dbReference type="Google" id="ProtNLM"/>
    </source>
</evidence>
<evidence type="ECO:0000259" key="2">
    <source>
        <dbReference type="Pfam" id="PF01321"/>
    </source>
</evidence>
<dbReference type="InterPro" id="IPR029149">
    <property type="entry name" value="Creatin/AminoP/Spt16_N"/>
</dbReference>
<dbReference type="CDD" id="cd01066">
    <property type="entry name" value="APP_MetAP"/>
    <property type="match status" value="1"/>
</dbReference>
<evidence type="ECO:0000313" key="4">
    <source>
        <dbReference type="Proteomes" id="UP000019141"/>
    </source>
</evidence>
<protein>
    <recommendedName>
        <fullName evidence="5">Xaa-Pro dipeptidase</fullName>
    </recommendedName>
</protein>
<accession>W4L8K7</accession>
<reference evidence="3 4" key="1">
    <citation type="journal article" date="2014" name="Nature">
        <title>An environmental bacterial taxon with a large and distinct metabolic repertoire.</title>
        <authorList>
            <person name="Wilson M.C."/>
            <person name="Mori T."/>
            <person name="Ruckert C."/>
            <person name="Uria A.R."/>
            <person name="Helf M.J."/>
            <person name="Takada K."/>
            <person name="Gernert C."/>
            <person name="Steffens U.A."/>
            <person name="Heycke N."/>
            <person name="Schmitt S."/>
            <person name="Rinke C."/>
            <person name="Helfrich E.J."/>
            <person name="Brachmann A.O."/>
            <person name="Gurgui C."/>
            <person name="Wakimoto T."/>
            <person name="Kracht M."/>
            <person name="Crusemann M."/>
            <person name="Hentschel U."/>
            <person name="Abe I."/>
            <person name="Matsunaga S."/>
            <person name="Kalinowski J."/>
            <person name="Takeyama H."/>
            <person name="Piel J."/>
        </authorList>
    </citation>
    <scope>NUCLEOTIDE SEQUENCE [LARGE SCALE GENOMIC DNA]</scope>
    <source>
        <strain evidence="4">TSY1</strain>
    </source>
</reference>
<dbReference type="SUPFAM" id="SSF53092">
    <property type="entry name" value="Creatinase/prolidase N-terminal domain"/>
    <property type="match status" value="1"/>
</dbReference>
<dbReference type="EMBL" id="AZHW01001081">
    <property type="protein sequence ID" value="ETW94337.1"/>
    <property type="molecule type" value="Genomic_DNA"/>
</dbReference>
<name>W4L8K7_ENTF1</name>
<dbReference type="InterPro" id="IPR000994">
    <property type="entry name" value="Pept_M24"/>
</dbReference>
<dbReference type="Proteomes" id="UP000019141">
    <property type="component" value="Unassembled WGS sequence"/>
</dbReference>